<comment type="caution">
    <text evidence="2">The sequence shown here is derived from an EMBL/GenBank/DDBJ whole genome shotgun (WGS) entry which is preliminary data.</text>
</comment>
<accession>A0A0F9HZT5</accession>
<dbReference type="SUPFAM" id="SSF52172">
    <property type="entry name" value="CheY-like"/>
    <property type="match status" value="1"/>
</dbReference>
<dbReference type="InterPro" id="IPR001789">
    <property type="entry name" value="Sig_transdc_resp-reg_receiver"/>
</dbReference>
<evidence type="ECO:0000313" key="2">
    <source>
        <dbReference type="EMBL" id="KKL87165.1"/>
    </source>
</evidence>
<sequence>MGAVRANKILAVDDEPQICSAISCRLAEHGPDCQTISDPRVVEELPAGHQFDVLISDIAMPGLSD</sequence>
<dbReference type="InterPro" id="IPR011006">
    <property type="entry name" value="CheY-like_superfamily"/>
</dbReference>
<gene>
    <name evidence="2" type="ORF">LCGC14_1937430</name>
</gene>
<evidence type="ECO:0000259" key="1">
    <source>
        <dbReference type="PROSITE" id="PS50110"/>
    </source>
</evidence>
<dbReference type="EMBL" id="LAZR01020912">
    <property type="protein sequence ID" value="KKL87165.1"/>
    <property type="molecule type" value="Genomic_DNA"/>
</dbReference>
<protein>
    <recommendedName>
        <fullName evidence="1">Response regulatory domain-containing protein</fullName>
    </recommendedName>
</protein>
<proteinExistence type="predicted"/>
<dbReference type="GO" id="GO:0000160">
    <property type="term" value="P:phosphorelay signal transduction system"/>
    <property type="evidence" value="ECO:0007669"/>
    <property type="project" value="InterPro"/>
</dbReference>
<dbReference type="AlphaFoldDB" id="A0A0F9HZT5"/>
<feature type="non-terminal residue" evidence="2">
    <location>
        <position position="65"/>
    </location>
</feature>
<dbReference type="Gene3D" id="3.40.50.2300">
    <property type="match status" value="1"/>
</dbReference>
<organism evidence="2">
    <name type="scientific">marine sediment metagenome</name>
    <dbReference type="NCBI Taxonomy" id="412755"/>
    <lineage>
        <taxon>unclassified sequences</taxon>
        <taxon>metagenomes</taxon>
        <taxon>ecological metagenomes</taxon>
    </lineage>
</organism>
<name>A0A0F9HZT5_9ZZZZ</name>
<dbReference type="Pfam" id="PF00072">
    <property type="entry name" value="Response_reg"/>
    <property type="match status" value="1"/>
</dbReference>
<reference evidence="2" key="1">
    <citation type="journal article" date="2015" name="Nature">
        <title>Complex archaea that bridge the gap between prokaryotes and eukaryotes.</title>
        <authorList>
            <person name="Spang A."/>
            <person name="Saw J.H."/>
            <person name="Jorgensen S.L."/>
            <person name="Zaremba-Niedzwiedzka K."/>
            <person name="Martijn J."/>
            <person name="Lind A.E."/>
            <person name="van Eijk R."/>
            <person name="Schleper C."/>
            <person name="Guy L."/>
            <person name="Ettema T.J."/>
        </authorList>
    </citation>
    <scope>NUCLEOTIDE SEQUENCE</scope>
</reference>
<feature type="domain" description="Response regulatory" evidence="1">
    <location>
        <begin position="8"/>
        <end position="65"/>
    </location>
</feature>
<dbReference type="PROSITE" id="PS50110">
    <property type="entry name" value="RESPONSE_REGULATORY"/>
    <property type="match status" value="1"/>
</dbReference>